<sequence length="270" mass="30585">MHRLIQQVRELWNPVYAPDAEEWEPNYHAEGWTEAGAFSLCIYQIAFDIAEPERTGPLCQAEENNQVLFRPVESLVHDIRSHMSELKPKHKIIQELASLQVAIQRVVDEALPSRADPIRLPEDYEASRHVTNHISGAGIPSELAGTVLIQSPSLDDAENILNPNADDWRASYFASGVRSTDHTPHAGWKMGGCTQHRDIYYVLCQEANEKASPLKWKIFDKNDVDVDVYETLAHFLGEQAKYIEQRPGGHQQEKLPLAERYPPEEGTSLL</sequence>
<accession>A0A9Q8PM51</accession>
<dbReference type="OrthoDB" id="3932166at2759"/>
<dbReference type="RefSeq" id="XP_047769520.1">
    <property type="nucleotide sequence ID" value="XM_047913503.1"/>
</dbReference>
<dbReference type="AlphaFoldDB" id="A0A9Q8PM51"/>
<dbReference type="KEGG" id="ffu:CLAFUR5_14355"/>
<evidence type="ECO:0000313" key="2">
    <source>
        <dbReference type="EMBL" id="UJO25154.1"/>
    </source>
</evidence>
<evidence type="ECO:0000313" key="3">
    <source>
        <dbReference type="Proteomes" id="UP000756132"/>
    </source>
</evidence>
<feature type="region of interest" description="Disordered" evidence="1">
    <location>
        <begin position="246"/>
        <end position="270"/>
    </location>
</feature>
<gene>
    <name evidence="2" type="ORF">CLAFUR5_14355</name>
</gene>
<dbReference type="EMBL" id="CP090175">
    <property type="protein sequence ID" value="UJO25154.1"/>
    <property type="molecule type" value="Genomic_DNA"/>
</dbReference>
<protein>
    <submittedName>
        <fullName evidence="2">Uncharacterized protein</fullName>
    </submittedName>
</protein>
<evidence type="ECO:0000256" key="1">
    <source>
        <dbReference type="SAM" id="MobiDB-lite"/>
    </source>
</evidence>
<dbReference type="Proteomes" id="UP000756132">
    <property type="component" value="Chromosome 13"/>
</dbReference>
<name>A0A9Q8PM51_PASFU</name>
<reference evidence="2" key="2">
    <citation type="journal article" date="2022" name="Microb. Genom.">
        <title>A chromosome-scale genome assembly of the tomato pathogen Cladosporium fulvum reveals a compartmentalized genome architecture and the presence of a dispensable chromosome.</title>
        <authorList>
            <person name="Zaccaron A.Z."/>
            <person name="Chen L.H."/>
            <person name="Samaras A."/>
            <person name="Stergiopoulos I."/>
        </authorList>
    </citation>
    <scope>NUCLEOTIDE SEQUENCE</scope>
    <source>
        <strain evidence="2">Race5_Kim</strain>
    </source>
</reference>
<dbReference type="GeneID" id="71994233"/>
<proteinExistence type="predicted"/>
<feature type="compositionally biased region" description="Basic and acidic residues" evidence="1">
    <location>
        <begin position="251"/>
        <end position="263"/>
    </location>
</feature>
<organism evidence="2 3">
    <name type="scientific">Passalora fulva</name>
    <name type="common">Tomato leaf mold</name>
    <name type="synonym">Cladosporium fulvum</name>
    <dbReference type="NCBI Taxonomy" id="5499"/>
    <lineage>
        <taxon>Eukaryota</taxon>
        <taxon>Fungi</taxon>
        <taxon>Dikarya</taxon>
        <taxon>Ascomycota</taxon>
        <taxon>Pezizomycotina</taxon>
        <taxon>Dothideomycetes</taxon>
        <taxon>Dothideomycetidae</taxon>
        <taxon>Mycosphaerellales</taxon>
        <taxon>Mycosphaerellaceae</taxon>
        <taxon>Fulvia</taxon>
    </lineage>
</organism>
<keyword evidence="3" id="KW-1185">Reference proteome</keyword>
<reference evidence="2" key="1">
    <citation type="submission" date="2021-12" db="EMBL/GenBank/DDBJ databases">
        <authorList>
            <person name="Zaccaron A."/>
            <person name="Stergiopoulos I."/>
        </authorList>
    </citation>
    <scope>NUCLEOTIDE SEQUENCE</scope>
    <source>
        <strain evidence="2">Race5_Kim</strain>
    </source>
</reference>